<dbReference type="EMBL" id="CP000088">
    <property type="protein sequence ID" value="AAZ56313.1"/>
    <property type="molecule type" value="Genomic_DNA"/>
</dbReference>
<dbReference type="Pfam" id="PF13400">
    <property type="entry name" value="Tad"/>
    <property type="match status" value="1"/>
</dbReference>
<feature type="transmembrane region" description="Helical" evidence="1">
    <location>
        <begin position="16"/>
        <end position="36"/>
    </location>
</feature>
<evidence type="ECO:0000313" key="3">
    <source>
        <dbReference type="EMBL" id="AAZ56313.1"/>
    </source>
</evidence>
<evidence type="ECO:0000256" key="1">
    <source>
        <dbReference type="SAM" id="Phobius"/>
    </source>
</evidence>
<accession>Q47MK7</accession>
<organism evidence="3">
    <name type="scientific">Thermobifida fusca (strain YX)</name>
    <dbReference type="NCBI Taxonomy" id="269800"/>
    <lineage>
        <taxon>Bacteria</taxon>
        <taxon>Bacillati</taxon>
        <taxon>Actinomycetota</taxon>
        <taxon>Actinomycetes</taxon>
        <taxon>Streptosporangiales</taxon>
        <taxon>Nocardiopsidaceae</taxon>
        <taxon>Thermobifida</taxon>
    </lineage>
</organism>
<feature type="domain" description="Putative Flp pilus-assembly TadG-like N-terminal" evidence="2">
    <location>
        <begin position="14"/>
        <end position="60"/>
    </location>
</feature>
<keyword evidence="1" id="KW-0812">Transmembrane</keyword>
<dbReference type="HOGENOM" id="CLU_1184588_0_0_11"/>
<dbReference type="KEGG" id="tfu:Tfu_2280"/>
<dbReference type="RefSeq" id="WP_011292703.1">
    <property type="nucleotide sequence ID" value="NC_007333.1"/>
</dbReference>
<evidence type="ECO:0000259" key="2">
    <source>
        <dbReference type="Pfam" id="PF13400"/>
    </source>
</evidence>
<dbReference type="OrthoDB" id="3419274at2"/>
<keyword evidence="1" id="KW-0472">Membrane</keyword>
<proteinExistence type="predicted"/>
<protein>
    <recommendedName>
        <fullName evidence="2">Putative Flp pilus-assembly TadG-like N-terminal domain-containing protein</fullName>
    </recommendedName>
</protein>
<dbReference type="InterPro" id="IPR028087">
    <property type="entry name" value="Tad_N"/>
</dbReference>
<reference evidence="3" key="1">
    <citation type="submission" date="2005-07" db="EMBL/GenBank/DDBJ databases">
        <title>Complete sequence of Thermobifida fusca YX.</title>
        <authorList>
            <consortium name="US DOE Joint Genome Institute"/>
            <person name="Copeland A."/>
            <person name="Lucas S."/>
            <person name="Lapidus A."/>
            <person name="Barry K."/>
            <person name="Detter J.C."/>
            <person name="Glavina T."/>
            <person name="Hammon N."/>
            <person name="Israni S."/>
            <person name="Pitluck S."/>
            <person name="Di Bartolo G."/>
            <person name="Chain P."/>
            <person name="Schmutz J."/>
            <person name="Larimer F."/>
            <person name="Land M."/>
            <person name="Lykidis A."/>
            <person name="Richardson P."/>
        </authorList>
    </citation>
    <scope>NUCLEOTIDE SEQUENCE</scope>
    <source>
        <strain evidence="3">YX</strain>
    </source>
</reference>
<dbReference type="AlphaFoldDB" id="Q47MK7"/>
<dbReference type="STRING" id="269800.Tfu_2280"/>
<name>Q47MK7_THEFY</name>
<sequence>MRLTLKSPSADEQGQASLLLLIGMMLSLLALMLLFIRLGDAHQLRSRAQTAADAAALAAVTVARDNAAAMLARRQIPYYRLYDPARGRAQAEKYAQKNGAILEDIRASDNHMGQVGNFVRVEIRGANCRKELLEDRSRGWSDSVCDGTEPEDEEGLVHIGNAAAIAEMVIPDCNYVFGASHQIIGVSCEGQMIQSEQHARQLIDIRLVSKEGQYLYKPFGVADSDDEEDEDPQP</sequence>
<gene>
    <name evidence="3" type="ordered locus">Tfu_2280</name>
</gene>
<keyword evidence="1" id="KW-1133">Transmembrane helix</keyword>